<dbReference type="PANTHER" id="PTHR30006:SF2">
    <property type="entry name" value="ABC TRANSPORTER SUBSTRATE-BINDING PROTEIN"/>
    <property type="match status" value="1"/>
</dbReference>
<evidence type="ECO:0000313" key="3">
    <source>
        <dbReference type="Proteomes" id="UP000027746"/>
    </source>
</evidence>
<comment type="caution">
    <text evidence="2">The sequence shown here is derived from an EMBL/GenBank/DDBJ whole genome shotgun (WGS) entry which is preliminary data.</text>
</comment>
<dbReference type="GO" id="GO:0030975">
    <property type="term" value="F:thiamine binding"/>
    <property type="evidence" value="ECO:0007669"/>
    <property type="project" value="TreeGrafter"/>
</dbReference>
<dbReference type="OrthoDB" id="9766989at2"/>
<sequence length="352" mass="38508">MNLTRRQTIAGALGTAAALSLPGRLSARTDQLLHASWGGGTGDTWTHSFATPYQEKSGTAVRVVEVPNPEAQFRAQAGAPQYHTGIGTFVQGVNLMRDDMLETFSIDELPAMKDIDEKYWLKTPDGRLAGVTPYFAYYGIAVNTNEASVDDFQSWKDLANEKWRGRLGMTRPIYLSTYDLTMFSIAAGGDEMNTAGGMELLTGMARNVLIVSNSLAQQNTMLERGEVAAMPFYSTRVWALNEAGVDYVKMVIPTEGSLLLPYAVFAPKGVADREQVAEWLNYCASAAPQESGMAYSGYIPANSNAVATDEIKAKLGMDYTDLRAKLYQPDWGYIAEHQKDTVAAIDQMMSTL</sequence>
<dbReference type="GO" id="GO:0015888">
    <property type="term" value="P:thiamine transport"/>
    <property type="evidence" value="ECO:0007669"/>
    <property type="project" value="TreeGrafter"/>
</dbReference>
<dbReference type="GO" id="GO:0030288">
    <property type="term" value="C:outer membrane-bounded periplasmic space"/>
    <property type="evidence" value="ECO:0007669"/>
    <property type="project" value="TreeGrafter"/>
</dbReference>
<dbReference type="Gene3D" id="3.40.190.10">
    <property type="entry name" value="Periplasmic binding protein-like II"/>
    <property type="match status" value="2"/>
</dbReference>
<organism evidence="2 3">
    <name type="scientific">Pseudosulfitobacter pseudonitzschiae</name>
    <dbReference type="NCBI Taxonomy" id="1402135"/>
    <lineage>
        <taxon>Bacteria</taxon>
        <taxon>Pseudomonadati</taxon>
        <taxon>Pseudomonadota</taxon>
        <taxon>Alphaproteobacteria</taxon>
        <taxon>Rhodobacterales</taxon>
        <taxon>Roseobacteraceae</taxon>
        <taxon>Pseudosulfitobacter</taxon>
    </lineage>
</organism>
<name>A0A073IWB7_9RHOB</name>
<dbReference type="GeneID" id="68871927"/>
<protein>
    <recommendedName>
        <fullName evidence="4">ABC transporter substrate-binding protein</fullName>
    </recommendedName>
</protein>
<reference evidence="2 3" key="1">
    <citation type="submission" date="2014-01" db="EMBL/GenBank/DDBJ databases">
        <title>Sulfitobacter sp. H3 (MCCC 1A00686) Genome Sequencing.</title>
        <authorList>
            <person name="Lai Q."/>
            <person name="Hong Z."/>
        </authorList>
    </citation>
    <scope>NUCLEOTIDE SEQUENCE [LARGE SCALE GENOMIC DNA]</scope>
    <source>
        <strain evidence="2 3">H3</strain>
    </source>
</reference>
<accession>A0A073IWB7</accession>
<proteinExistence type="predicted"/>
<keyword evidence="3" id="KW-1185">Reference proteome</keyword>
<dbReference type="PANTHER" id="PTHR30006">
    <property type="entry name" value="THIAMINE-BINDING PERIPLASMIC PROTEIN-RELATED"/>
    <property type="match status" value="1"/>
</dbReference>
<evidence type="ECO:0000313" key="2">
    <source>
        <dbReference type="EMBL" id="KEJ94633.1"/>
    </source>
</evidence>
<evidence type="ECO:0008006" key="4">
    <source>
        <dbReference type="Google" id="ProtNLM"/>
    </source>
</evidence>
<dbReference type="Proteomes" id="UP000027746">
    <property type="component" value="Unassembled WGS sequence"/>
</dbReference>
<dbReference type="SUPFAM" id="SSF53850">
    <property type="entry name" value="Periplasmic binding protein-like II"/>
    <property type="match status" value="1"/>
</dbReference>
<dbReference type="InterPro" id="IPR006059">
    <property type="entry name" value="SBP"/>
</dbReference>
<dbReference type="RefSeq" id="WP_037928993.1">
    <property type="nucleotide sequence ID" value="NZ_CP054600.1"/>
</dbReference>
<dbReference type="Pfam" id="PF13416">
    <property type="entry name" value="SBP_bac_8"/>
    <property type="match status" value="1"/>
</dbReference>
<dbReference type="EMBL" id="JAMD01000011">
    <property type="protein sequence ID" value="KEJ94633.1"/>
    <property type="molecule type" value="Genomic_DNA"/>
</dbReference>
<evidence type="ECO:0000256" key="1">
    <source>
        <dbReference type="ARBA" id="ARBA00022729"/>
    </source>
</evidence>
<dbReference type="GO" id="GO:0030976">
    <property type="term" value="F:thiamine pyrophosphate binding"/>
    <property type="evidence" value="ECO:0007669"/>
    <property type="project" value="TreeGrafter"/>
</dbReference>
<gene>
    <name evidence="2" type="ORF">SUH3_05340</name>
</gene>
<dbReference type="AlphaFoldDB" id="A0A073IWB7"/>
<keyword evidence="1" id="KW-0732">Signal</keyword>